<dbReference type="AlphaFoldDB" id="A0A017ST69"/>
<dbReference type="EMBL" id="ASRX01000128">
    <property type="protein sequence ID" value="EYF00149.1"/>
    <property type="molecule type" value="Genomic_DNA"/>
</dbReference>
<evidence type="ECO:0000313" key="1">
    <source>
        <dbReference type="EMBL" id="EYF00149.1"/>
    </source>
</evidence>
<gene>
    <name evidence="1" type="ORF">CAP_1136</name>
</gene>
<keyword evidence="2" id="KW-1185">Reference proteome</keyword>
<dbReference type="Proteomes" id="UP000019678">
    <property type="component" value="Unassembled WGS sequence"/>
</dbReference>
<organism evidence="1 2">
    <name type="scientific">Chondromyces apiculatus DSM 436</name>
    <dbReference type="NCBI Taxonomy" id="1192034"/>
    <lineage>
        <taxon>Bacteria</taxon>
        <taxon>Pseudomonadati</taxon>
        <taxon>Myxococcota</taxon>
        <taxon>Polyangia</taxon>
        <taxon>Polyangiales</taxon>
        <taxon>Polyangiaceae</taxon>
        <taxon>Chondromyces</taxon>
    </lineage>
</organism>
<evidence type="ECO:0000313" key="2">
    <source>
        <dbReference type="Proteomes" id="UP000019678"/>
    </source>
</evidence>
<name>A0A017ST69_9BACT</name>
<reference evidence="1 2" key="1">
    <citation type="submission" date="2013-05" db="EMBL/GenBank/DDBJ databases">
        <title>Genome assembly of Chondromyces apiculatus DSM 436.</title>
        <authorList>
            <person name="Sharma G."/>
            <person name="Khatri I."/>
            <person name="Kaur C."/>
            <person name="Mayilraj S."/>
            <person name="Subramanian S."/>
        </authorList>
    </citation>
    <scope>NUCLEOTIDE SEQUENCE [LARGE SCALE GENOMIC DNA]</scope>
    <source>
        <strain evidence="1 2">DSM 436</strain>
    </source>
</reference>
<sequence>MRRETAGKEAFSRATGWGFNETMTRQGARAWARCRGQMLSCGLAVMPEGMPEVMPEGLR</sequence>
<comment type="caution">
    <text evidence="1">The sequence shown here is derived from an EMBL/GenBank/DDBJ whole genome shotgun (WGS) entry which is preliminary data.</text>
</comment>
<protein>
    <submittedName>
        <fullName evidence="1">Uncharacterized protein</fullName>
    </submittedName>
</protein>
<proteinExistence type="predicted"/>
<accession>A0A017ST69</accession>